<accession>A0A1X7T9K0</accession>
<organism evidence="2">
    <name type="scientific">Amphimedon queenslandica</name>
    <name type="common">Sponge</name>
    <dbReference type="NCBI Taxonomy" id="400682"/>
    <lineage>
        <taxon>Eukaryota</taxon>
        <taxon>Metazoa</taxon>
        <taxon>Porifera</taxon>
        <taxon>Demospongiae</taxon>
        <taxon>Heteroscleromorpha</taxon>
        <taxon>Haplosclerida</taxon>
        <taxon>Niphatidae</taxon>
        <taxon>Amphimedon</taxon>
    </lineage>
</organism>
<evidence type="ECO:0000256" key="1">
    <source>
        <dbReference type="SAM" id="MobiDB-lite"/>
    </source>
</evidence>
<feature type="region of interest" description="Disordered" evidence="1">
    <location>
        <begin position="42"/>
        <end position="63"/>
    </location>
</feature>
<dbReference type="EnsemblMetazoa" id="Aqu2.1.11216_001">
    <property type="protein sequence ID" value="Aqu2.1.11216_001"/>
    <property type="gene ID" value="Aqu2.1.11216"/>
</dbReference>
<dbReference type="InParanoid" id="A0A1X7T9K0"/>
<dbReference type="AlphaFoldDB" id="A0A1X7T9K0"/>
<name>A0A1X7T9K0_AMPQE</name>
<protein>
    <submittedName>
        <fullName evidence="2">Uncharacterized protein</fullName>
    </submittedName>
</protein>
<sequence length="63" mass="7434">CHYYHKKRVPVILTEQEHEEDVILLENNWVADRMENPQQYNESHVPVIPDDPIAENKQPVIAT</sequence>
<reference evidence="2" key="1">
    <citation type="submission" date="2017-05" db="UniProtKB">
        <authorList>
            <consortium name="EnsemblMetazoa"/>
        </authorList>
    </citation>
    <scope>IDENTIFICATION</scope>
</reference>
<proteinExistence type="predicted"/>
<evidence type="ECO:0000313" key="2">
    <source>
        <dbReference type="EnsemblMetazoa" id="Aqu2.1.11216_001"/>
    </source>
</evidence>